<dbReference type="CDD" id="cd00077">
    <property type="entry name" value="HDc"/>
    <property type="match status" value="1"/>
</dbReference>
<dbReference type="PROSITE" id="PS51186">
    <property type="entry name" value="GNAT"/>
    <property type="match status" value="1"/>
</dbReference>
<dbReference type="GO" id="GO:0016746">
    <property type="term" value="F:acyltransferase activity"/>
    <property type="evidence" value="ECO:0007669"/>
    <property type="project" value="UniProtKB-KW"/>
</dbReference>
<comment type="cofactor">
    <cofactor evidence="2">
        <name>Mn(2+)</name>
        <dbReference type="ChEBI" id="CHEBI:29035"/>
    </cofactor>
</comment>
<dbReference type="SUPFAM" id="SSF55729">
    <property type="entry name" value="Acyl-CoA N-acyltransferases (Nat)"/>
    <property type="match status" value="1"/>
</dbReference>
<protein>
    <recommendedName>
        <fullName evidence="5">5'-deoxynucleotidase</fullName>
        <ecNumber evidence="5">3.1.3.89</ecNumber>
    </recommendedName>
</protein>
<dbReference type="PANTHER" id="PTHR11845">
    <property type="entry name" value="5'-DEOXYNUCLEOTIDASE HDDC2"/>
    <property type="match status" value="1"/>
</dbReference>
<reference evidence="9" key="1">
    <citation type="submission" date="2023-03" db="EMBL/GenBank/DDBJ databases">
        <title>Chitinimonas shenzhenensis gen. nov., sp. nov., a novel member of family Burkholderiaceae isolated from activated sludge collected in Shen Zhen, China.</title>
        <authorList>
            <person name="Wang X."/>
        </authorList>
    </citation>
    <scope>NUCLEOTIDE SEQUENCE</scope>
    <source>
        <strain evidence="9">DQS-5</strain>
    </source>
</reference>
<evidence type="ECO:0000259" key="8">
    <source>
        <dbReference type="PROSITE" id="PS51186"/>
    </source>
</evidence>
<organism evidence="9 10">
    <name type="scientific">Parachitinimonas caeni</name>
    <dbReference type="NCBI Taxonomy" id="3031301"/>
    <lineage>
        <taxon>Bacteria</taxon>
        <taxon>Pseudomonadati</taxon>
        <taxon>Pseudomonadota</taxon>
        <taxon>Betaproteobacteria</taxon>
        <taxon>Neisseriales</taxon>
        <taxon>Chitinibacteraceae</taxon>
        <taxon>Parachitinimonas</taxon>
    </lineage>
</organism>
<keyword evidence="6" id="KW-0479">Metal-binding</keyword>
<evidence type="ECO:0000313" key="10">
    <source>
        <dbReference type="Proteomes" id="UP001172778"/>
    </source>
</evidence>
<accession>A0ABT7DT95</accession>
<dbReference type="EC" id="3.1.3.89" evidence="5"/>
<dbReference type="Pfam" id="PF13023">
    <property type="entry name" value="HD_3"/>
    <property type="match status" value="1"/>
</dbReference>
<dbReference type="Gene3D" id="1.10.3210.10">
    <property type="entry name" value="Hypothetical protein af1432"/>
    <property type="match status" value="1"/>
</dbReference>
<comment type="subunit">
    <text evidence="4">Homodimer.</text>
</comment>
<proteinExistence type="predicted"/>
<keyword evidence="9" id="KW-0808">Transferase</keyword>
<dbReference type="SUPFAM" id="SSF109604">
    <property type="entry name" value="HD-domain/PDEase-like"/>
    <property type="match status" value="1"/>
</dbReference>
<evidence type="ECO:0000256" key="3">
    <source>
        <dbReference type="ARBA" id="ARBA00001941"/>
    </source>
</evidence>
<evidence type="ECO:0000256" key="5">
    <source>
        <dbReference type="ARBA" id="ARBA00012964"/>
    </source>
</evidence>
<dbReference type="EMBL" id="JARRAF010000004">
    <property type="protein sequence ID" value="MDK2123283.1"/>
    <property type="molecule type" value="Genomic_DNA"/>
</dbReference>
<keyword evidence="9" id="KW-0012">Acyltransferase</keyword>
<dbReference type="InterPro" id="IPR000182">
    <property type="entry name" value="GNAT_dom"/>
</dbReference>
<dbReference type="Gene3D" id="3.40.630.30">
    <property type="match status" value="1"/>
</dbReference>
<evidence type="ECO:0000256" key="6">
    <source>
        <dbReference type="ARBA" id="ARBA00022723"/>
    </source>
</evidence>
<comment type="cofactor">
    <cofactor evidence="3">
        <name>Co(2+)</name>
        <dbReference type="ChEBI" id="CHEBI:48828"/>
    </cofactor>
</comment>
<dbReference type="InterPro" id="IPR016181">
    <property type="entry name" value="Acyl_CoA_acyltransferase"/>
</dbReference>
<dbReference type="PANTHER" id="PTHR11845:SF13">
    <property type="entry name" value="5'-DEOXYNUCLEOTIDASE HDDC2"/>
    <property type="match status" value="1"/>
</dbReference>
<feature type="domain" description="N-acetyltransferase" evidence="8">
    <location>
        <begin position="4"/>
        <end position="150"/>
    </location>
</feature>
<dbReference type="InterPro" id="IPR039356">
    <property type="entry name" value="YfbR/HDDC2"/>
</dbReference>
<comment type="catalytic activity">
    <reaction evidence="1">
        <text>a 2'-deoxyribonucleoside 5'-phosphate + H2O = a 2'-deoxyribonucleoside + phosphate</text>
        <dbReference type="Rhea" id="RHEA:36167"/>
        <dbReference type="ChEBI" id="CHEBI:15377"/>
        <dbReference type="ChEBI" id="CHEBI:18274"/>
        <dbReference type="ChEBI" id="CHEBI:43474"/>
        <dbReference type="ChEBI" id="CHEBI:65317"/>
        <dbReference type="EC" id="3.1.3.89"/>
    </reaction>
</comment>
<name>A0ABT7DT95_9NEIS</name>
<comment type="caution">
    <text evidence="9">The sequence shown here is derived from an EMBL/GenBank/DDBJ whole genome shotgun (WGS) entry which is preliminary data.</text>
</comment>
<evidence type="ECO:0000313" key="9">
    <source>
        <dbReference type="EMBL" id="MDK2123283.1"/>
    </source>
</evidence>
<evidence type="ECO:0000256" key="4">
    <source>
        <dbReference type="ARBA" id="ARBA00011738"/>
    </source>
</evidence>
<keyword evidence="10" id="KW-1185">Reference proteome</keyword>
<evidence type="ECO:0000256" key="2">
    <source>
        <dbReference type="ARBA" id="ARBA00001936"/>
    </source>
</evidence>
<dbReference type="CDD" id="cd04301">
    <property type="entry name" value="NAT_SF"/>
    <property type="match status" value="1"/>
</dbReference>
<dbReference type="Pfam" id="PF00583">
    <property type="entry name" value="Acetyltransf_1"/>
    <property type="match status" value="1"/>
</dbReference>
<dbReference type="Proteomes" id="UP001172778">
    <property type="component" value="Unassembled WGS sequence"/>
</dbReference>
<dbReference type="RefSeq" id="WP_284099577.1">
    <property type="nucleotide sequence ID" value="NZ_JARRAF010000004.1"/>
</dbReference>
<gene>
    <name evidence="9" type="ORF">PZA18_04365</name>
</gene>
<sequence>MAVINLRDVNRDNWRACAALTLAPAQQDWVAPNMASLAEAGFEPHYRPRAIYADDVLVGFLMYCPDIESDDAKRFWLFRFMVDARYQQRGYGRQALALAIAEMRALGAATIRIPFKPDNLAAASLYAAAGFVPTGERDEAGDVLADLSWPESEGVPHQEPAAGNLQNHLQFLLELEKLKAILRKTRPIGLERYENSAEHSWHVSLMAILLAEHAEPQVDIARVVKMLLLHDIVEIDADDTFLYDEVAAQAKAGKEVQAAQRLFGMLPPAQAADFMAAWQEYETRATPEGRFAYACDRMLPVLQNLETQGRTWREHQVRLEQVLNKNQVINDAAPRLWQYLRARLQTAKMEGWLD</sequence>
<keyword evidence="7" id="KW-0378">Hydrolase</keyword>
<evidence type="ECO:0000256" key="1">
    <source>
        <dbReference type="ARBA" id="ARBA00001638"/>
    </source>
</evidence>
<dbReference type="InterPro" id="IPR003607">
    <property type="entry name" value="HD/PDEase_dom"/>
</dbReference>
<evidence type="ECO:0000256" key="7">
    <source>
        <dbReference type="ARBA" id="ARBA00022801"/>
    </source>
</evidence>
<dbReference type="InterPro" id="IPR006674">
    <property type="entry name" value="HD_domain"/>
</dbReference>